<dbReference type="Pfam" id="PF06347">
    <property type="entry name" value="SH3_4"/>
    <property type="match status" value="2"/>
</dbReference>
<dbReference type="EMBL" id="AP021857">
    <property type="protein sequence ID" value="BBO19771.1"/>
    <property type="molecule type" value="Genomic_DNA"/>
</dbReference>
<reference evidence="2" key="1">
    <citation type="journal article" name="DNA Res.">
        <title>The physiological potential of anammox bacteria as revealed by their core genome structure.</title>
        <authorList>
            <person name="Okubo T."/>
            <person name="Toyoda A."/>
            <person name="Fukuhara K."/>
            <person name="Uchiyama I."/>
            <person name="Harigaya Y."/>
            <person name="Kuroiwa M."/>
            <person name="Suzuki T."/>
            <person name="Murakami Y."/>
            <person name="Suwa Y."/>
            <person name="Takami H."/>
        </authorList>
    </citation>
    <scope>NUCLEOTIDE SEQUENCE</scope>
    <source>
        <strain evidence="2">317325-3</strain>
    </source>
</reference>
<protein>
    <recommendedName>
        <fullName evidence="4">SH3b domain-containing protein</fullName>
    </recommendedName>
</protein>
<dbReference type="KEGG" id="ddz:DSYM_04700"/>
<evidence type="ECO:0000313" key="2">
    <source>
        <dbReference type="EMBL" id="BBO19771.1"/>
    </source>
</evidence>
<dbReference type="InterPro" id="IPR010466">
    <property type="entry name" value="DUF1058"/>
</dbReference>
<sequence length="182" mass="19200">MRVARPAAPGGARTTHGATQRRTAVTPALGAGVGGWAAKLAAVLWGLTLLAAPAWALEFRSVAGDGAVLFDAPSLKARPLYLIARGTPVEAVVSLEGWVKVRDASGELAWIERKALAEKRMLIVTARVAAVRVQADTGAPLAFEAEKDVLLELVEAGPPGWARVRHRDGQAGFVRVDQVWGL</sequence>
<dbReference type="Proteomes" id="UP000662914">
    <property type="component" value="Chromosome"/>
</dbReference>
<evidence type="ECO:0000256" key="1">
    <source>
        <dbReference type="SAM" id="MobiDB-lite"/>
    </source>
</evidence>
<proteinExistence type="predicted"/>
<name>A0A809S2J3_9PROT</name>
<accession>A0A809S2J3</accession>
<feature type="compositionally biased region" description="Low complexity" evidence="1">
    <location>
        <begin position="1"/>
        <end position="15"/>
    </location>
</feature>
<evidence type="ECO:0000313" key="3">
    <source>
        <dbReference type="Proteomes" id="UP000662914"/>
    </source>
</evidence>
<feature type="region of interest" description="Disordered" evidence="1">
    <location>
        <begin position="1"/>
        <end position="21"/>
    </location>
</feature>
<dbReference type="AlphaFoldDB" id="A0A809S2J3"/>
<gene>
    <name evidence="2" type="ORF">DSYM_04700</name>
</gene>
<dbReference type="Gene3D" id="2.30.30.40">
    <property type="entry name" value="SH3 Domains"/>
    <property type="match status" value="2"/>
</dbReference>
<organism evidence="2 3">
    <name type="scientific">Candidatus Desulfobacillus denitrificans</name>
    <dbReference type="NCBI Taxonomy" id="2608985"/>
    <lineage>
        <taxon>Bacteria</taxon>
        <taxon>Pseudomonadati</taxon>
        <taxon>Pseudomonadota</taxon>
        <taxon>Betaproteobacteria</taxon>
        <taxon>Candidatus Desulfobacillus</taxon>
    </lineage>
</organism>
<evidence type="ECO:0008006" key="4">
    <source>
        <dbReference type="Google" id="ProtNLM"/>
    </source>
</evidence>